<evidence type="ECO:0000313" key="3">
    <source>
        <dbReference type="Proteomes" id="UP000095209"/>
    </source>
</evidence>
<dbReference type="OrthoDB" id="9785438at2"/>
<keyword evidence="1" id="KW-0812">Transmembrane</keyword>
<dbReference type="Proteomes" id="UP000095209">
    <property type="component" value="Unassembled WGS sequence"/>
</dbReference>
<dbReference type="EMBL" id="MJEH01000034">
    <property type="protein sequence ID" value="OEH92113.1"/>
    <property type="molecule type" value="Genomic_DNA"/>
</dbReference>
<keyword evidence="1" id="KW-0472">Membrane</keyword>
<evidence type="ECO:0000256" key="1">
    <source>
        <dbReference type="SAM" id="Phobius"/>
    </source>
</evidence>
<name>A0A1E5LDF7_9BACI</name>
<evidence type="ECO:0000313" key="2">
    <source>
        <dbReference type="EMBL" id="OEH92113.1"/>
    </source>
</evidence>
<dbReference type="STRING" id="1305675.BFG57_16650"/>
<gene>
    <name evidence="2" type="ORF">BFG57_16650</name>
</gene>
<organism evidence="2 3">
    <name type="scientific">Bacillus solimangrovi</name>
    <dbReference type="NCBI Taxonomy" id="1305675"/>
    <lineage>
        <taxon>Bacteria</taxon>
        <taxon>Bacillati</taxon>
        <taxon>Bacillota</taxon>
        <taxon>Bacilli</taxon>
        <taxon>Bacillales</taxon>
        <taxon>Bacillaceae</taxon>
        <taxon>Bacillus</taxon>
    </lineage>
</organism>
<sequence length="122" mass="14323">MKKSTVYYDGQCEICCHTKRTLSFFDWFKIIDWIPLQEMVNDLPFSIEEASKELKVITSNNKVYGGYYAVRKLFLRLPLFVPIGLIAYIPGINRLGVPLYKWLANNRKKLLRRKCKNGQCQI</sequence>
<proteinExistence type="predicted"/>
<dbReference type="RefSeq" id="WP_069717855.1">
    <property type="nucleotide sequence ID" value="NZ_MJEH01000034.1"/>
</dbReference>
<reference evidence="2 3" key="1">
    <citation type="submission" date="2016-08" db="EMBL/GenBank/DDBJ databases">
        <title>Genome of Bacillus solimangrovi GH2-4.</title>
        <authorList>
            <person name="Lim S."/>
            <person name="Kim B.-C."/>
        </authorList>
    </citation>
    <scope>NUCLEOTIDE SEQUENCE [LARGE SCALE GENOMIC DNA]</scope>
    <source>
        <strain evidence="2 3">GH2-4</strain>
    </source>
</reference>
<keyword evidence="1" id="KW-1133">Transmembrane helix</keyword>
<dbReference type="InterPro" id="IPR007263">
    <property type="entry name" value="DCC1-like"/>
</dbReference>
<dbReference type="AlphaFoldDB" id="A0A1E5LDF7"/>
<evidence type="ECO:0008006" key="4">
    <source>
        <dbReference type="Google" id="ProtNLM"/>
    </source>
</evidence>
<dbReference type="GO" id="GO:0015035">
    <property type="term" value="F:protein-disulfide reductase activity"/>
    <property type="evidence" value="ECO:0007669"/>
    <property type="project" value="InterPro"/>
</dbReference>
<protein>
    <recommendedName>
        <fullName evidence="4">DUF393 domain-containing protein</fullName>
    </recommendedName>
</protein>
<feature type="transmembrane region" description="Helical" evidence="1">
    <location>
        <begin position="79"/>
        <end position="103"/>
    </location>
</feature>
<accession>A0A1E5LDF7</accession>
<dbReference type="Pfam" id="PF04134">
    <property type="entry name" value="DCC1-like"/>
    <property type="match status" value="1"/>
</dbReference>
<keyword evidence="3" id="KW-1185">Reference proteome</keyword>
<comment type="caution">
    <text evidence="2">The sequence shown here is derived from an EMBL/GenBank/DDBJ whole genome shotgun (WGS) entry which is preliminary data.</text>
</comment>